<name>A0A3S5AP34_9PLAT</name>
<comment type="caution">
    <text evidence="1">The sequence shown here is derived from an EMBL/GenBank/DDBJ whole genome shotgun (WGS) entry which is preliminary data.</text>
</comment>
<protein>
    <submittedName>
        <fullName evidence="1">Uncharacterized protein</fullName>
    </submittedName>
</protein>
<evidence type="ECO:0000313" key="2">
    <source>
        <dbReference type="Proteomes" id="UP000784294"/>
    </source>
</evidence>
<keyword evidence="2" id="KW-1185">Reference proteome</keyword>
<dbReference type="OrthoDB" id="5371837at2759"/>
<sequence>MFIPATRIDALLLTHWGIDNILSLSGVMTALQSTDSSDSLTCLLTPPPLGNPTISGKLAPVLPEEAANSSLVVSLPAQVGRLLSELKSPGRQHVCLEELTRGAKFQATARPIPLYHKVNFYVSILYFLL</sequence>
<evidence type="ECO:0000313" key="1">
    <source>
        <dbReference type="EMBL" id="VEL28492.1"/>
    </source>
</evidence>
<dbReference type="AlphaFoldDB" id="A0A3S5AP34"/>
<organism evidence="1 2">
    <name type="scientific">Protopolystoma xenopodis</name>
    <dbReference type="NCBI Taxonomy" id="117903"/>
    <lineage>
        <taxon>Eukaryota</taxon>
        <taxon>Metazoa</taxon>
        <taxon>Spiralia</taxon>
        <taxon>Lophotrochozoa</taxon>
        <taxon>Platyhelminthes</taxon>
        <taxon>Monogenea</taxon>
        <taxon>Polyopisthocotylea</taxon>
        <taxon>Polystomatidea</taxon>
        <taxon>Polystomatidae</taxon>
        <taxon>Protopolystoma</taxon>
    </lineage>
</organism>
<proteinExistence type="predicted"/>
<dbReference type="Proteomes" id="UP000784294">
    <property type="component" value="Unassembled WGS sequence"/>
</dbReference>
<accession>A0A3S5AP34</accession>
<dbReference type="EMBL" id="CAAALY010095446">
    <property type="protein sequence ID" value="VEL28492.1"/>
    <property type="molecule type" value="Genomic_DNA"/>
</dbReference>
<gene>
    <name evidence="1" type="ORF">PXEA_LOCUS21932</name>
</gene>
<reference evidence="1" key="1">
    <citation type="submission" date="2018-11" db="EMBL/GenBank/DDBJ databases">
        <authorList>
            <consortium name="Pathogen Informatics"/>
        </authorList>
    </citation>
    <scope>NUCLEOTIDE SEQUENCE</scope>
</reference>